<dbReference type="PANTHER" id="PTHR30007">
    <property type="entry name" value="PHP DOMAIN PROTEIN"/>
    <property type="match status" value="1"/>
</dbReference>
<feature type="domain" description="Transposase IS4-like" evidence="1">
    <location>
        <begin position="113"/>
        <end position="273"/>
    </location>
</feature>
<organism evidence="3">
    <name type="scientific">Anaerolinea thermolimosa</name>
    <dbReference type="NCBI Taxonomy" id="229919"/>
    <lineage>
        <taxon>Bacteria</taxon>
        <taxon>Bacillati</taxon>
        <taxon>Chloroflexota</taxon>
        <taxon>Anaerolineae</taxon>
        <taxon>Anaerolineales</taxon>
        <taxon>Anaerolineaceae</taxon>
        <taxon>Anaerolinea</taxon>
    </lineage>
</organism>
<dbReference type="InterPro" id="IPR002559">
    <property type="entry name" value="Transposase_11"/>
</dbReference>
<dbReference type="PANTHER" id="PTHR30007:SF0">
    <property type="entry name" value="TRANSPOSASE"/>
    <property type="match status" value="1"/>
</dbReference>
<dbReference type="EMBL" id="DSYK01000002">
    <property type="protein sequence ID" value="HGS20244.1"/>
    <property type="molecule type" value="Genomic_DNA"/>
</dbReference>
<dbReference type="GO" id="GO:0006313">
    <property type="term" value="P:DNA transposition"/>
    <property type="evidence" value="ECO:0007669"/>
    <property type="project" value="InterPro"/>
</dbReference>
<proteinExistence type="predicted"/>
<dbReference type="AlphaFoldDB" id="A0A7C4PIF8"/>
<evidence type="ECO:0000259" key="1">
    <source>
        <dbReference type="Pfam" id="PF01609"/>
    </source>
</evidence>
<feature type="domain" description="Insertion element IS402-like" evidence="2">
    <location>
        <begin position="19"/>
        <end position="93"/>
    </location>
</feature>
<dbReference type="Pfam" id="PF01609">
    <property type="entry name" value="DDE_Tnp_1"/>
    <property type="match status" value="1"/>
</dbReference>
<comment type="caution">
    <text evidence="3">The sequence shown here is derived from an EMBL/GenBank/DDBJ whole genome shotgun (WGS) entry which is preliminary data.</text>
</comment>
<dbReference type="InterPro" id="IPR025161">
    <property type="entry name" value="IS402-like_dom"/>
</dbReference>
<accession>A0A7C4PIF8</accession>
<dbReference type="GO" id="GO:0003677">
    <property type="term" value="F:DNA binding"/>
    <property type="evidence" value="ECO:0007669"/>
    <property type="project" value="InterPro"/>
</dbReference>
<sequence length="280" mass="32757">MNKDSTKTRTVNFHQLPPKLWRKLKKHLPKDRKGGGPGRPRVNNRNVINGIWYVLWSGCQWKSVKREWFQVSSSALHERFQTWQKRGVFDKLFKVMVNYYAREMKIGWKWQSVDSKMVPAPLGGAQTGKNPSDRAKSGAKIHLLVDERGAPLAIHITGANEHDKWSVDDLVIHIVKKRPNTEQHFCADKGYDSEDIFEFIKAKRYVPHIKHRRRRNEPKGEECPIPGEKSFPARRWVIERTLGWLAKRRSLKIRWCKKPENWLAFLKLASAHILLNLIFG</sequence>
<evidence type="ECO:0000259" key="2">
    <source>
        <dbReference type="Pfam" id="PF13340"/>
    </source>
</evidence>
<evidence type="ECO:0000313" key="3">
    <source>
        <dbReference type="EMBL" id="HGS20244.1"/>
    </source>
</evidence>
<name>A0A7C4PIF8_9CHLR</name>
<dbReference type="Pfam" id="PF13340">
    <property type="entry name" value="DUF4096"/>
    <property type="match status" value="1"/>
</dbReference>
<dbReference type="NCBIfam" id="NF033580">
    <property type="entry name" value="transpos_IS5_3"/>
    <property type="match status" value="1"/>
</dbReference>
<gene>
    <name evidence="3" type="ORF">ENT37_00050</name>
</gene>
<reference evidence="3" key="1">
    <citation type="journal article" date="2020" name="mSystems">
        <title>Genome- and Community-Level Interaction Insights into Carbon Utilization and Element Cycling Functions of Hydrothermarchaeota in Hydrothermal Sediment.</title>
        <authorList>
            <person name="Zhou Z."/>
            <person name="Liu Y."/>
            <person name="Xu W."/>
            <person name="Pan J."/>
            <person name="Luo Z.H."/>
            <person name="Li M."/>
        </authorList>
    </citation>
    <scope>NUCLEOTIDE SEQUENCE [LARGE SCALE GENOMIC DNA]</scope>
    <source>
        <strain evidence="3">SpSt-573</strain>
    </source>
</reference>
<protein>
    <submittedName>
        <fullName evidence="3">IS5 family transposase</fullName>
    </submittedName>
</protein>
<dbReference type="GO" id="GO:0004803">
    <property type="term" value="F:transposase activity"/>
    <property type="evidence" value="ECO:0007669"/>
    <property type="project" value="InterPro"/>
</dbReference>